<dbReference type="Proteomes" id="UP000320055">
    <property type="component" value="Unassembled WGS sequence"/>
</dbReference>
<name>A0A563VWT3_9CYAN</name>
<dbReference type="AlphaFoldDB" id="A0A563VWT3"/>
<dbReference type="OrthoDB" id="529355at2"/>
<gene>
    <name evidence="1" type="ORF">H1P_3610007</name>
</gene>
<dbReference type="EMBL" id="CAACVJ010000292">
    <property type="protein sequence ID" value="VEP15713.1"/>
    <property type="molecule type" value="Genomic_DNA"/>
</dbReference>
<keyword evidence="2" id="KW-1185">Reference proteome</keyword>
<sequence length="154" mass="17603">MELDHQLKILIEDAAKHGIAPIVMEKAIAPVMKSLAIQLKHLEYYVLQNLQEDWIISVISDRQSPMLEKKVIYAFSTVQDAKNSRMSKDVNLVAIALPTIQILFRVFSMQQIDSIIFFPQSGNITQGIEVKRHDLQNIIQQQLRQLKTIPPDIA</sequence>
<evidence type="ECO:0000313" key="2">
    <source>
        <dbReference type="Proteomes" id="UP000320055"/>
    </source>
</evidence>
<accession>A0A563VWT3</accession>
<proteinExistence type="predicted"/>
<evidence type="ECO:0000313" key="1">
    <source>
        <dbReference type="EMBL" id="VEP15713.1"/>
    </source>
</evidence>
<protein>
    <submittedName>
        <fullName evidence="1">Uncharacterized protein</fullName>
    </submittedName>
</protein>
<reference evidence="1 2" key="1">
    <citation type="submission" date="2019-01" db="EMBL/GenBank/DDBJ databases">
        <authorList>
            <person name="Brito A."/>
        </authorList>
    </citation>
    <scope>NUCLEOTIDE SEQUENCE [LARGE SCALE GENOMIC DNA]</scope>
    <source>
        <strain evidence="1">1</strain>
    </source>
</reference>
<dbReference type="RefSeq" id="WP_144874487.1">
    <property type="nucleotide sequence ID" value="NZ_LR214097.1"/>
</dbReference>
<organism evidence="1 2">
    <name type="scientific">Hyella patelloides LEGE 07179</name>
    <dbReference type="NCBI Taxonomy" id="945734"/>
    <lineage>
        <taxon>Bacteria</taxon>
        <taxon>Bacillati</taxon>
        <taxon>Cyanobacteriota</taxon>
        <taxon>Cyanophyceae</taxon>
        <taxon>Pleurocapsales</taxon>
        <taxon>Hyellaceae</taxon>
        <taxon>Hyella</taxon>
    </lineage>
</organism>